<sequence>MFRLKKLCMDCQLASDQIQPFIVNEETYPAVQNLPMISERTIDTVVGERAVIIGGSISGLLTASCLAPFFKEVVIVERTKYNEGESVVKHRHGYLPHILVNRGQVILEKLFPGIIQYIRKKSIELDGYSTKEGEIEFVIKNYIDSTRDLKIIYGTGQENGPALAQASTKESSVEDVTIVSRGMWETSIREFILKGMKNLRVMDGYQVVSNGKGITYSVDKNGSSADIKVNGVIVQPSNDEDNSSVLNQNNNFETIPCDLLVNCGSFQTSTEYSKLLRGLECAMLDLPLQKQVESIPTNHHLLSSSRINNKVRYHCFYFEPKQEAFDYYNKPHDSLPFVLGKDGKKRIVQSPLTVARSSYDPSHNGSETEFLAFYYLLIYPFTKGALCIPLEKNLFMINLITIADEEKKNNQEFCDGLTLENAKERIINIYAKGTPFEKDLIHLLGQMKDVPLSIPPIFEKEGSIFVHYEKFMKHHVAHSNGNDNTNQITETRLSGFISLGDSVASLNPVYAQGLTMALESVLILREQLKERYHSLRKSKVSNFFDNEFCLNFQNSLYFMYTIPWIMSSSDDIRYTDIQLNMEKKQNSWLDTSSPFSTCMMVIVLNDIFYLISYCNVLDQQ</sequence>
<proteinExistence type="predicted"/>
<dbReference type="RefSeq" id="XP_002670130.1">
    <property type="nucleotide sequence ID" value="XM_002670084.1"/>
</dbReference>
<dbReference type="EMBL" id="GG738919">
    <property type="protein sequence ID" value="EFC37386.1"/>
    <property type="molecule type" value="Genomic_DNA"/>
</dbReference>
<dbReference type="VEuPathDB" id="AmoebaDB:NAEGRDRAFT_74963"/>
<organism evidence="2">
    <name type="scientific">Naegleria gruberi</name>
    <name type="common">Amoeba</name>
    <dbReference type="NCBI Taxonomy" id="5762"/>
    <lineage>
        <taxon>Eukaryota</taxon>
        <taxon>Discoba</taxon>
        <taxon>Heterolobosea</taxon>
        <taxon>Tetramitia</taxon>
        <taxon>Eutetramitia</taxon>
        <taxon>Vahlkampfiidae</taxon>
        <taxon>Naegleria</taxon>
    </lineage>
</organism>
<dbReference type="GeneID" id="8853734"/>
<dbReference type="InParanoid" id="D2W0S5"/>
<evidence type="ECO:0000313" key="2">
    <source>
        <dbReference type="Proteomes" id="UP000006671"/>
    </source>
</evidence>
<keyword evidence="2" id="KW-1185">Reference proteome</keyword>
<gene>
    <name evidence="1" type="ORF">NAEGRDRAFT_74963</name>
</gene>
<dbReference type="AlphaFoldDB" id="D2W0S5"/>
<dbReference type="Proteomes" id="UP000006671">
    <property type="component" value="Unassembled WGS sequence"/>
</dbReference>
<dbReference type="KEGG" id="ngr:NAEGRDRAFT_74963"/>
<evidence type="ECO:0000313" key="1">
    <source>
        <dbReference type="EMBL" id="EFC37386.1"/>
    </source>
</evidence>
<dbReference type="InterPro" id="IPR036188">
    <property type="entry name" value="FAD/NAD-bd_sf"/>
</dbReference>
<reference evidence="1 2" key="1">
    <citation type="journal article" date="2010" name="Cell">
        <title>The genome of Naegleria gruberi illuminates early eukaryotic versatility.</title>
        <authorList>
            <person name="Fritz-Laylin L.K."/>
            <person name="Prochnik S.E."/>
            <person name="Ginger M.L."/>
            <person name="Dacks J.B."/>
            <person name="Carpenter M.L."/>
            <person name="Field M.C."/>
            <person name="Kuo A."/>
            <person name="Paredez A."/>
            <person name="Chapman J."/>
            <person name="Pham J."/>
            <person name="Shu S."/>
            <person name="Neupane R."/>
            <person name="Cipriano M."/>
            <person name="Mancuso J."/>
            <person name="Tu H."/>
            <person name="Salamov A."/>
            <person name="Lindquist E."/>
            <person name="Shapiro H."/>
            <person name="Lucas S."/>
            <person name="Grigoriev I.V."/>
            <person name="Cande W.Z."/>
            <person name="Fulton C."/>
            <person name="Rokhsar D.S."/>
            <person name="Dawson S.C."/>
        </authorList>
    </citation>
    <scope>NUCLEOTIDE SEQUENCE [LARGE SCALE GENOMIC DNA]</scope>
    <source>
        <strain evidence="1 2">NEG-M</strain>
    </source>
</reference>
<protein>
    <submittedName>
        <fullName evidence="1">Predicted protein</fullName>
    </submittedName>
</protein>
<dbReference type="SUPFAM" id="SSF51905">
    <property type="entry name" value="FAD/NAD(P)-binding domain"/>
    <property type="match status" value="1"/>
</dbReference>
<name>D2W0S5_NAEGR</name>
<accession>D2W0S5</accession>
<dbReference type="OrthoDB" id="10051892at2759"/>